<comment type="similarity">
    <text evidence="1">Belongs to the myozenin family.</text>
</comment>
<evidence type="ECO:0000313" key="4">
    <source>
        <dbReference type="Proteomes" id="UP000752171"/>
    </source>
</evidence>
<evidence type="ECO:0000313" key="3">
    <source>
        <dbReference type="EMBL" id="KAG9265817.1"/>
    </source>
</evidence>
<accession>A0A8T2L4Q8</accession>
<dbReference type="Pfam" id="PF05556">
    <property type="entry name" value="Calsarcin"/>
    <property type="match status" value="1"/>
</dbReference>
<keyword evidence="2" id="KW-0597">Phosphoprotein</keyword>
<dbReference type="AlphaFoldDB" id="A0A8T2L4Q8"/>
<dbReference type="PANTHER" id="PTHR15941">
    <property type="entry name" value="MYOZENIN"/>
    <property type="match status" value="1"/>
</dbReference>
<dbReference type="GO" id="GO:0003779">
    <property type="term" value="F:actin binding"/>
    <property type="evidence" value="ECO:0007669"/>
    <property type="project" value="TreeGrafter"/>
</dbReference>
<comment type="caution">
    <text evidence="3">The sequence shown here is derived from an EMBL/GenBank/DDBJ whole genome shotgun (WGS) entry which is preliminary data.</text>
</comment>
<gene>
    <name evidence="3" type="primary">MYOZ2</name>
    <name evidence="3" type="ORF">AMEX_G20292</name>
</gene>
<dbReference type="GO" id="GO:0031433">
    <property type="term" value="F:telethonin binding"/>
    <property type="evidence" value="ECO:0007669"/>
    <property type="project" value="TreeGrafter"/>
</dbReference>
<sequence>MRVLCTDPANQRQQWAPPLCLETQEHFNLGKKISTPQDLMLEELHLHANRGSRMFHERQRRVEKFTLESVGNKQENLLQDEIQTVTEVFTPPETPKTGNPSVLAPGYSGPLKEVPHEKFNVTIVPKSYYSPWKQSEDSAKLLANINAHLPEPPYRLTPATYKCFNRAPMPFEGTAGSMRALPLPGFEMQQTFTEPNLTWERMCNRPNFNRTPAGWRAQYAEKEDL</sequence>
<dbReference type="GO" id="GO:0051373">
    <property type="term" value="F:FATZ binding"/>
    <property type="evidence" value="ECO:0007669"/>
    <property type="project" value="TreeGrafter"/>
</dbReference>
<dbReference type="InterPro" id="IPR008438">
    <property type="entry name" value="MYOZ"/>
</dbReference>
<dbReference type="GO" id="GO:0015629">
    <property type="term" value="C:actin cytoskeleton"/>
    <property type="evidence" value="ECO:0007669"/>
    <property type="project" value="TreeGrafter"/>
</dbReference>
<organism evidence="3 4">
    <name type="scientific">Astyanax mexicanus</name>
    <name type="common">Blind cave fish</name>
    <name type="synonym">Astyanax fasciatus mexicanus</name>
    <dbReference type="NCBI Taxonomy" id="7994"/>
    <lineage>
        <taxon>Eukaryota</taxon>
        <taxon>Metazoa</taxon>
        <taxon>Chordata</taxon>
        <taxon>Craniata</taxon>
        <taxon>Vertebrata</taxon>
        <taxon>Euteleostomi</taxon>
        <taxon>Actinopterygii</taxon>
        <taxon>Neopterygii</taxon>
        <taxon>Teleostei</taxon>
        <taxon>Ostariophysi</taxon>
        <taxon>Characiformes</taxon>
        <taxon>Characoidei</taxon>
        <taxon>Acestrorhamphidae</taxon>
        <taxon>Acestrorhamphinae</taxon>
        <taxon>Astyanax</taxon>
    </lineage>
</organism>
<reference evidence="3 4" key="1">
    <citation type="submission" date="2021-07" db="EMBL/GenBank/DDBJ databases">
        <authorList>
            <person name="Imarazene B."/>
            <person name="Zahm M."/>
            <person name="Klopp C."/>
            <person name="Cabau C."/>
            <person name="Beille S."/>
            <person name="Jouanno E."/>
            <person name="Castinel A."/>
            <person name="Lluch J."/>
            <person name="Gil L."/>
            <person name="Kuchtly C."/>
            <person name="Lopez Roques C."/>
            <person name="Donnadieu C."/>
            <person name="Parrinello H."/>
            <person name="Journot L."/>
            <person name="Du K."/>
            <person name="Schartl M."/>
            <person name="Retaux S."/>
            <person name="Guiguen Y."/>
        </authorList>
    </citation>
    <scope>NUCLEOTIDE SEQUENCE [LARGE SCALE GENOMIC DNA]</scope>
    <source>
        <strain evidence="3">Pach_M1</strain>
        <tissue evidence="3">Testis</tissue>
    </source>
</reference>
<dbReference type="PANTHER" id="PTHR15941:SF16">
    <property type="entry name" value="MYOZENIN 3A-RELATED"/>
    <property type="match status" value="1"/>
</dbReference>
<evidence type="ECO:0000256" key="1">
    <source>
        <dbReference type="ARBA" id="ARBA00009126"/>
    </source>
</evidence>
<proteinExistence type="inferred from homology"/>
<name>A0A8T2L4Q8_ASTMX</name>
<protein>
    <submittedName>
        <fullName evidence="3">Myozenin-2-like</fullName>
    </submittedName>
</protein>
<dbReference type="Proteomes" id="UP000752171">
    <property type="component" value="Unassembled WGS sequence"/>
</dbReference>
<evidence type="ECO:0000256" key="2">
    <source>
        <dbReference type="ARBA" id="ARBA00022553"/>
    </source>
</evidence>
<dbReference type="GO" id="GO:0030018">
    <property type="term" value="C:Z disc"/>
    <property type="evidence" value="ECO:0007669"/>
    <property type="project" value="InterPro"/>
</dbReference>
<dbReference type="EMBL" id="JAICCE010000017">
    <property type="protein sequence ID" value="KAG9265817.1"/>
    <property type="molecule type" value="Genomic_DNA"/>
</dbReference>